<evidence type="ECO:0000256" key="1">
    <source>
        <dbReference type="SAM" id="MobiDB-lite"/>
    </source>
</evidence>
<proteinExistence type="predicted"/>
<dbReference type="Gene3D" id="3.30.710.10">
    <property type="entry name" value="Potassium Channel Kv1.1, Chain A"/>
    <property type="match status" value="1"/>
</dbReference>
<gene>
    <name evidence="2" type="ORF">QYS62_008108</name>
</gene>
<reference evidence="2 3" key="1">
    <citation type="submission" date="2024-04" db="EMBL/GenBank/DDBJ databases">
        <title>Complete genome sequence of Fusarium acuminatum.</title>
        <authorList>
            <person name="Lan B."/>
        </authorList>
    </citation>
    <scope>NUCLEOTIDE SEQUENCE [LARGE SCALE GENOMIC DNA]</scope>
    <source>
        <strain evidence="2">1A</strain>
    </source>
</reference>
<feature type="compositionally biased region" description="Pro residues" evidence="1">
    <location>
        <begin position="120"/>
        <end position="133"/>
    </location>
</feature>
<organism evidence="2 3">
    <name type="scientific">Fusarium acuminatum</name>
    <dbReference type="NCBI Taxonomy" id="5515"/>
    <lineage>
        <taxon>Eukaryota</taxon>
        <taxon>Fungi</taxon>
        <taxon>Dikarya</taxon>
        <taxon>Ascomycota</taxon>
        <taxon>Pezizomycotina</taxon>
        <taxon>Sordariomycetes</taxon>
        <taxon>Hypocreomycetidae</taxon>
        <taxon>Hypocreales</taxon>
        <taxon>Nectriaceae</taxon>
        <taxon>Fusarium</taxon>
        <taxon>Fusarium tricinctum species complex</taxon>
    </lineage>
</organism>
<evidence type="ECO:0000313" key="3">
    <source>
        <dbReference type="Proteomes" id="UP001489902"/>
    </source>
</evidence>
<protein>
    <submittedName>
        <fullName evidence="2">BTB domain-containing protein</fullName>
    </submittedName>
</protein>
<sequence length="243" mass="27033">MQESQTSEVKLSDDDPVAVRMMVEYLYLHAYTPPLTSTQDSTIDAKLSPTMNSDKRKSDMETFVGNKRIKTLDSRPSSLDSSPDTPMRTGPSSCRGRESGWGPGRSSSSVSVLALSFDPVPTPNPSSSSPPVPRSNEPPAANLCLHAKVYALGEKYGIGYLKLFALQRFEAEVEYHLRSRDFLLAIEEAYTSTVQEDRRLRDAIVKTIIKNCHILRSPLVQATVKSTELGFDLLMRFASAQWR</sequence>
<dbReference type="Proteomes" id="UP001489902">
    <property type="component" value="Chromosome 4"/>
</dbReference>
<dbReference type="EMBL" id="CP151263">
    <property type="protein sequence ID" value="WZH46980.1"/>
    <property type="molecule type" value="Genomic_DNA"/>
</dbReference>
<name>A0ABZ2X3F1_9HYPO</name>
<accession>A0ABZ2X3F1</accession>
<keyword evidence="3" id="KW-1185">Reference proteome</keyword>
<dbReference type="InterPro" id="IPR011333">
    <property type="entry name" value="SKP1/BTB/POZ_sf"/>
</dbReference>
<feature type="region of interest" description="Disordered" evidence="1">
    <location>
        <begin position="34"/>
        <end position="136"/>
    </location>
</feature>
<dbReference type="CDD" id="cd18186">
    <property type="entry name" value="BTB_POZ_ZBTB_KLHL-like"/>
    <property type="match status" value="1"/>
</dbReference>
<feature type="compositionally biased region" description="Low complexity" evidence="1">
    <location>
        <begin position="74"/>
        <end position="86"/>
    </location>
</feature>
<dbReference type="PANTHER" id="PTHR47843">
    <property type="entry name" value="BTB DOMAIN-CONTAINING PROTEIN-RELATED"/>
    <property type="match status" value="1"/>
</dbReference>
<feature type="compositionally biased region" description="Low complexity" evidence="1">
    <location>
        <begin position="106"/>
        <end position="116"/>
    </location>
</feature>
<evidence type="ECO:0000313" key="2">
    <source>
        <dbReference type="EMBL" id="WZH46980.1"/>
    </source>
</evidence>
<dbReference type="PANTHER" id="PTHR47843:SF5">
    <property type="entry name" value="BTB_POZ DOMAIN PROTEIN"/>
    <property type="match status" value="1"/>
</dbReference>